<dbReference type="HOGENOM" id="CLU_585377_0_0_1"/>
<dbReference type="AlphaFoldDB" id="A0A0C3GP92"/>
<dbReference type="Pfam" id="PF20516">
    <property type="entry name" value="PDDEXK_12"/>
    <property type="match status" value="1"/>
</dbReference>
<name>A0A0C3GP92_OIDMZ</name>
<evidence type="ECO:0000313" key="3">
    <source>
        <dbReference type="EMBL" id="KIM93219.1"/>
    </source>
</evidence>
<sequence>MVSPHTSCDSREDFSYCIEGWIRDQQKQTEPEFDTKSRCALARHEMSDQPLTPQLSERPSSPSKRQRTSEAGSGSQWVERLSSVGLDSALPTFTEPTSSGTSASRAPSPTKSVRNRRIQLDYTSPAIYFGPPKISHDSEEESSDNDSGSGGAERAAPTLPQVQRLSLDNITPASHTDDQQGIPPAISALVRRLSEETADPALPSDIILQVSRISPTESFRKPLPDTRPSSKSLRRHLRHISRLFEMARELYAGSYDESAWYPLIRDILIHPPHATSATPFVKHEEAHTRQVCTELLPQQKDGRVPTVKVDHLLQFNPSHKQISPLYRAVFRSQPPSFSLSAFNDPVAAKTFTCAVIEVKPPGGNFQEASYQIAIASAAVLERIRTLGGDADGPPVVGWIVHGHFWTLHVSYREGDGSIRVLGPYPSGNTATYLGLYRLLRIIEEVKTWGRDVYFPYLSSMLAQFVGL</sequence>
<feature type="compositionally biased region" description="Polar residues" evidence="1">
    <location>
        <begin position="94"/>
        <end position="112"/>
    </location>
</feature>
<feature type="compositionally biased region" description="Polar residues" evidence="1">
    <location>
        <begin position="49"/>
        <end position="76"/>
    </location>
</feature>
<dbReference type="Proteomes" id="UP000054321">
    <property type="component" value="Unassembled WGS sequence"/>
</dbReference>
<evidence type="ECO:0000256" key="1">
    <source>
        <dbReference type="SAM" id="MobiDB-lite"/>
    </source>
</evidence>
<dbReference type="InterPro" id="IPR046797">
    <property type="entry name" value="PDDEXK_12"/>
</dbReference>
<dbReference type="EMBL" id="KN832898">
    <property type="protein sequence ID" value="KIM93219.1"/>
    <property type="molecule type" value="Genomic_DNA"/>
</dbReference>
<organism evidence="3 4">
    <name type="scientific">Oidiodendron maius (strain Zn)</name>
    <dbReference type="NCBI Taxonomy" id="913774"/>
    <lineage>
        <taxon>Eukaryota</taxon>
        <taxon>Fungi</taxon>
        <taxon>Dikarya</taxon>
        <taxon>Ascomycota</taxon>
        <taxon>Pezizomycotina</taxon>
        <taxon>Leotiomycetes</taxon>
        <taxon>Leotiomycetes incertae sedis</taxon>
        <taxon>Myxotrichaceae</taxon>
        <taxon>Oidiodendron</taxon>
    </lineage>
</organism>
<evidence type="ECO:0000259" key="2">
    <source>
        <dbReference type="Pfam" id="PF20516"/>
    </source>
</evidence>
<feature type="region of interest" description="Disordered" evidence="1">
    <location>
        <begin position="41"/>
        <end position="163"/>
    </location>
</feature>
<feature type="domain" description="PD-(D/E)XK nuclease-like" evidence="2">
    <location>
        <begin position="220"/>
        <end position="453"/>
    </location>
</feature>
<keyword evidence="4" id="KW-1185">Reference proteome</keyword>
<proteinExistence type="predicted"/>
<dbReference type="OrthoDB" id="4161186at2759"/>
<dbReference type="STRING" id="913774.A0A0C3GP92"/>
<reference evidence="4" key="2">
    <citation type="submission" date="2015-01" db="EMBL/GenBank/DDBJ databases">
        <title>Evolutionary Origins and Diversification of the Mycorrhizal Mutualists.</title>
        <authorList>
            <consortium name="DOE Joint Genome Institute"/>
            <consortium name="Mycorrhizal Genomics Consortium"/>
            <person name="Kohler A."/>
            <person name="Kuo A."/>
            <person name="Nagy L.G."/>
            <person name="Floudas D."/>
            <person name="Copeland A."/>
            <person name="Barry K.W."/>
            <person name="Cichocki N."/>
            <person name="Veneault-Fourrey C."/>
            <person name="LaButti K."/>
            <person name="Lindquist E.A."/>
            <person name="Lipzen A."/>
            <person name="Lundell T."/>
            <person name="Morin E."/>
            <person name="Murat C."/>
            <person name="Riley R."/>
            <person name="Ohm R."/>
            <person name="Sun H."/>
            <person name="Tunlid A."/>
            <person name="Henrissat B."/>
            <person name="Grigoriev I.V."/>
            <person name="Hibbett D.S."/>
            <person name="Martin F."/>
        </authorList>
    </citation>
    <scope>NUCLEOTIDE SEQUENCE [LARGE SCALE GENOMIC DNA]</scope>
    <source>
        <strain evidence="4">Zn</strain>
    </source>
</reference>
<gene>
    <name evidence="3" type="ORF">OIDMADRAFT_61858</name>
</gene>
<dbReference type="InParanoid" id="A0A0C3GP92"/>
<reference evidence="3 4" key="1">
    <citation type="submission" date="2014-04" db="EMBL/GenBank/DDBJ databases">
        <authorList>
            <consortium name="DOE Joint Genome Institute"/>
            <person name="Kuo A."/>
            <person name="Martino E."/>
            <person name="Perotto S."/>
            <person name="Kohler A."/>
            <person name="Nagy L.G."/>
            <person name="Floudas D."/>
            <person name="Copeland A."/>
            <person name="Barry K.W."/>
            <person name="Cichocki N."/>
            <person name="Veneault-Fourrey C."/>
            <person name="LaButti K."/>
            <person name="Lindquist E.A."/>
            <person name="Lipzen A."/>
            <person name="Lundell T."/>
            <person name="Morin E."/>
            <person name="Murat C."/>
            <person name="Sun H."/>
            <person name="Tunlid A."/>
            <person name="Henrissat B."/>
            <person name="Grigoriev I.V."/>
            <person name="Hibbett D.S."/>
            <person name="Martin F."/>
            <person name="Nordberg H.P."/>
            <person name="Cantor M.N."/>
            <person name="Hua S.X."/>
        </authorList>
    </citation>
    <scope>NUCLEOTIDE SEQUENCE [LARGE SCALE GENOMIC DNA]</scope>
    <source>
        <strain evidence="3 4">Zn</strain>
    </source>
</reference>
<protein>
    <recommendedName>
        <fullName evidence="2">PD-(D/E)XK nuclease-like domain-containing protein</fullName>
    </recommendedName>
</protein>
<accession>A0A0C3GP92</accession>
<evidence type="ECO:0000313" key="4">
    <source>
        <dbReference type="Proteomes" id="UP000054321"/>
    </source>
</evidence>